<proteinExistence type="predicted"/>
<evidence type="ECO:0000313" key="2">
    <source>
        <dbReference type="EMBL" id="PNE43556.1"/>
    </source>
</evidence>
<dbReference type="Proteomes" id="UP000236047">
    <property type="component" value="Unassembled WGS sequence"/>
</dbReference>
<sequence length="202" mass="21437">MAGNSARDPWISGASGRISALILVGCAAVALSACGSSSASPHHAASGPSHVISAMPTTAPHDPQAREKTAVLASYRALWAEQVKAYAKASDEGTELRKYATADALARAMGDLQRLKDGHKVVHGEPKHDPTVTSMNLDKKIPEAKITDCLDVSGWKLMTNDGKPVPTAQGVLKRYVATATAQKWGQRWMMTQLAPDPARKPC</sequence>
<dbReference type="AlphaFoldDB" id="A0A2N8PR87"/>
<gene>
    <name evidence="2" type="ORF">AOB60_00410</name>
</gene>
<evidence type="ECO:0008006" key="4">
    <source>
        <dbReference type="Google" id="ProtNLM"/>
    </source>
</evidence>
<evidence type="ECO:0000256" key="1">
    <source>
        <dbReference type="SAM" id="MobiDB-lite"/>
    </source>
</evidence>
<name>A0A2N8PR87_STRNR</name>
<feature type="region of interest" description="Disordered" evidence="1">
    <location>
        <begin position="37"/>
        <end position="67"/>
    </location>
</feature>
<dbReference type="PROSITE" id="PS51257">
    <property type="entry name" value="PROKAR_LIPOPROTEIN"/>
    <property type="match status" value="1"/>
</dbReference>
<feature type="compositionally biased region" description="Low complexity" evidence="1">
    <location>
        <begin position="37"/>
        <end position="51"/>
    </location>
</feature>
<protein>
    <recommendedName>
        <fullName evidence="4">Secreted protein/lipoprotein</fullName>
    </recommendedName>
</protein>
<evidence type="ECO:0000313" key="3">
    <source>
        <dbReference type="Proteomes" id="UP000236047"/>
    </source>
</evidence>
<accession>A0A2N8PR87</accession>
<organism evidence="2 3">
    <name type="scientific">Streptomyces noursei</name>
    <name type="common">Streptomyces albulus</name>
    <dbReference type="NCBI Taxonomy" id="1971"/>
    <lineage>
        <taxon>Bacteria</taxon>
        <taxon>Bacillati</taxon>
        <taxon>Actinomycetota</taxon>
        <taxon>Actinomycetes</taxon>
        <taxon>Kitasatosporales</taxon>
        <taxon>Streptomycetaceae</taxon>
        <taxon>Streptomyces</taxon>
    </lineage>
</organism>
<keyword evidence="3" id="KW-1185">Reference proteome</keyword>
<comment type="caution">
    <text evidence="2">The sequence shown here is derived from an EMBL/GenBank/DDBJ whole genome shotgun (WGS) entry which is preliminary data.</text>
</comment>
<reference evidence="3" key="1">
    <citation type="submission" date="2015-09" db="EMBL/GenBank/DDBJ databases">
        <authorList>
            <person name="Graham D.E."/>
            <person name="Mahan K.M."/>
            <person name="Klingeman D.M."/>
            <person name="Fida T."/>
            <person name="Giannone R.J."/>
            <person name="Hettich R.L."/>
            <person name="Parry R.J."/>
            <person name="Spain J.C."/>
        </authorList>
    </citation>
    <scope>NUCLEOTIDE SEQUENCE [LARGE SCALE GENOMIC DNA]</scope>
    <source>
        <strain evidence="3">JCM 4701</strain>
    </source>
</reference>
<dbReference type="EMBL" id="LJSN01000001">
    <property type="protein sequence ID" value="PNE43556.1"/>
    <property type="molecule type" value="Genomic_DNA"/>
</dbReference>